<comment type="caution">
    <text evidence="2">The sequence shown here is derived from an EMBL/GenBank/DDBJ whole genome shotgun (WGS) entry which is preliminary data.</text>
</comment>
<dbReference type="SUPFAM" id="SSF140376">
    <property type="entry name" value="ChaB-like"/>
    <property type="match status" value="1"/>
</dbReference>
<evidence type="ECO:0000256" key="1">
    <source>
        <dbReference type="SAM" id="MobiDB-lite"/>
    </source>
</evidence>
<gene>
    <name evidence="2" type="ORF">LCGC14_1619470</name>
</gene>
<dbReference type="EMBL" id="LAZR01013213">
    <property type="protein sequence ID" value="KKM23017.1"/>
    <property type="molecule type" value="Genomic_DNA"/>
</dbReference>
<protein>
    <submittedName>
        <fullName evidence="2">Uncharacterized protein</fullName>
    </submittedName>
</protein>
<dbReference type="AlphaFoldDB" id="A0A0F9I678"/>
<proteinExistence type="predicted"/>
<name>A0A0F9I678_9ZZZZ</name>
<dbReference type="Gene3D" id="1.10.1740.70">
    <property type="entry name" value="ChaB"/>
    <property type="match status" value="1"/>
</dbReference>
<sequence length="653" mass="72658">MPFNKIGDLPPTTKNLPRKAKEIFMAAFNNAHKQHPDDEARVNQIAWAAVKRQYKHSVDGQWVAKEAKVDITIHKGNYKEAMSDNDRRQLLQGAVTASLAIGNNEVGPFLRDVYATEVVYEIGSKMFKMAYVIDAKGKVVFGEAERVKAETVYTPIQEKVEAKINELTLLASERQDNGEVQQSINNLLEIIEKEDLDEKTAGPLLLEADEVIAECEKAAVVKTEEGEQYPQSAYAYTPDEKPESWKLRLWENPSKGITKNQLQKVAAYLSPGGYRGDKVVILKESLPVVKQRIRAEFRKLGIDDGAIPKWVRETDETRSKIQESCEIDIQEVTKEGIAKGIVPIRIISPGFNTSKGRYYSEQAIKDAAVLFDGAKMYADHPTETEEKEKPERSIRDWVATLHETKVSKAGNAVGIAHINAGWLKEKIQSLFELGDLQHLGTSINAVGKGTSQTIEGHKTTLVEGLVRSTFQSVDFVTEAGAGGQAGLRESAIDSVVDADLIDLATLREARPDLVEAIEATIRDQIQTEVKKKMDAEARITELEGQNEELTTENSTLKEEKVQREKEKAKEEAQTAIKDAVDKAELPDLAKTKLIEAHKDDESAEGIDEFIKTEVEYIAALSEKGEIKNLGPAPEKKNKEKTKRNSRKGSKLWG</sequence>
<dbReference type="InterPro" id="IPR009317">
    <property type="entry name" value="ChaB"/>
</dbReference>
<feature type="region of interest" description="Disordered" evidence="1">
    <location>
        <begin position="622"/>
        <end position="653"/>
    </location>
</feature>
<accession>A0A0F9I678</accession>
<reference evidence="2" key="1">
    <citation type="journal article" date="2015" name="Nature">
        <title>Complex archaea that bridge the gap between prokaryotes and eukaryotes.</title>
        <authorList>
            <person name="Spang A."/>
            <person name="Saw J.H."/>
            <person name="Jorgensen S.L."/>
            <person name="Zaremba-Niedzwiedzka K."/>
            <person name="Martijn J."/>
            <person name="Lind A.E."/>
            <person name="van Eijk R."/>
            <person name="Schleper C."/>
            <person name="Guy L."/>
            <person name="Ettema T.J."/>
        </authorList>
    </citation>
    <scope>NUCLEOTIDE SEQUENCE</scope>
</reference>
<dbReference type="Pfam" id="PF06150">
    <property type="entry name" value="ChaB"/>
    <property type="match status" value="1"/>
</dbReference>
<evidence type="ECO:0000313" key="2">
    <source>
        <dbReference type="EMBL" id="KKM23017.1"/>
    </source>
</evidence>
<feature type="region of interest" description="Disordered" evidence="1">
    <location>
        <begin position="544"/>
        <end position="575"/>
    </location>
</feature>
<dbReference type="InterPro" id="IPR037205">
    <property type="entry name" value="ChaB_sf"/>
</dbReference>
<feature type="compositionally biased region" description="Basic and acidic residues" evidence="1">
    <location>
        <begin position="555"/>
        <end position="575"/>
    </location>
</feature>
<organism evidence="2">
    <name type="scientific">marine sediment metagenome</name>
    <dbReference type="NCBI Taxonomy" id="412755"/>
    <lineage>
        <taxon>unclassified sequences</taxon>
        <taxon>metagenomes</taxon>
        <taxon>ecological metagenomes</taxon>
    </lineage>
</organism>
<feature type="compositionally biased region" description="Basic residues" evidence="1">
    <location>
        <begin position="638"/>
        <end position="653"/>
    </location>
</feature>